<dbReference type="GO" id="GO:0000049">
    <property type="term" value="F:tRNA binding"/>
    <property type="evidence" value="ECO:0007669"/>
    <property type="project" value="TreeGrafter"/>
</dbReference>
<organism evidence="1 2">
    <name type="scientific">Naja naja</name>
    <name type="common">Indian cobra</name>
    <dbReference type="NCBI Taxonomy" id="35670"/>
    <lineage>
        <taxon>Eukaryota</taxon>
        <taxon>Metazoa</taxon>
        <taxon>Chordata</taxon>
        <taxon>Craniata</taxon>
        <taxon>Vertebrata</taxon>
        <taxon>Euteleostomi</taxon>
        <taxon>Lepidosauria</taxon>
        <taxon>Squamata</taxon>
        <taxon>Bifurcata</taxon>
        <taxon>Unidentata</taxon>
        <taxon>Episquamata</taxon>
        <taxon>Toxicofera</taxon>
        <taxon>Serpentes</taxon>
        <taxon>Colubroidea</taxon>
        <taxon>Elapidae</taxon>
        <taxon>Elapinae</taxon>
        <taxon>Naja</taxon>
    </lineage>
</organism>
<evidence type="ECO:0000313" key="1">
    <source>
        <dbReference type="Ensembl" id="ENSNNAP00000004326.1"/>
    </source>
</evidence>
<reference evidence="1" key="1">
    <citation type="submission" date="2025-08" db="UniProtKB">
        <authorList>
            <consortium name="Ensembl"/>
        </authorList>
    </citation>
    <scope>IDENTIFICATION</scope>
</reference>
<dbReference type="PANTHER" id="PTHR16043">
    <property type="entry name" value="DALRD3 PROTEIN"/>
    <property type="match status" value="1"/>
</dbReference>
<dbReference type="GO" id="GO:0106217">
    <property type="term" value="P:tRNA C3-cytosine methylation"/>
    <property type="evidence" value="ECO:0007669"/>
    <property type="project" value="TreeGrafter"/>
</dbReference>
<dbReference type="OMA" id="LMIICRI"/>
<dbReference type="PANTHER" id="PTHR16043:SF1">
    <property type="entry name" value="DALR ANTICODON-BINDING DOMAIN-CONTAINING PROTEIN 3"/>
    <property type="match status" value="1"/>
</dbReference>
<dbReference type="OrthoDB" id="9990834at2759"/>
<evidence type="ECO:0000313" key="2">
    <source>
        <dbReference type="Proteomes" id="UP000694559"/>
    </source>
</evidence>
<protein>
    <submittedName>
        <fullName evidence="1">Uncharacterized protein</fullName>
    </submittedName>
</protein>
<keyword evidence="2" id="KW-1185">Reference proteome</keyword>
<dbReference type="AlphaFoldDB" id="A0A8C6VKG8"/>
<name>A0A8C6VKG8_NAJNA</name>
<dbReference type="Proteomes" id="UP000694559">
    <property type="component" value="Unplaced"/>
</dbReference>
<sequence>METTDSRLRVSETLAAFNAVLRGKAGDGARASVWFKESSARNLRSRDFLAPRAALRAIFANGQVPKDIVESVLSLKCPGVPPIHNCQNVPAGLIVQLDRPTVFEQILTALPVYTKPPLTSQGHCIILNCVPLHGRKDLKSLSLGHLRAILITDHLAGLLQAQGLMIICRI</sequence>
<dbReference type="InterPro" id="IPR037380">
    <property type="entry name" value="DALRD3"/>
</dbReference>
<reference evidence="1" key="2">
    <citation type="submission" date="2025-09" db="UniProtKB">
        <authorList>
            <consortium name="Ensembl"/>
        </authorList>
    </citation>
    <scope>IDENTIFICATION</scope>
</reference>
<dbReference type="GeneTree" id="ENSGT00390000014621"/>
<proteinExistence type="predicted"/>
<dbReference type="Ensembl" id="ENSNNAT00000004527.1">
    <property type="protein sequence ID" value="ENSNNAP00000004326.1"/>
    <property type="gene ID" value="ENSNNAG00000002905.1"/>
</dbReference>
<accession>A0A8C6VKG8</accession>